<evidence type="ECO:0000313" key="6">
    <source>
        <dbReference type="EMBL" id="KAK3589907.1"/>
    </source>
</evidence>
<keyword evidence="7" id="KW-1185">Reference proteome</keyword>
<dbReference type="PROSITE" id="PS51233">
    <property type="entry name" value="VWFD"/>
    <property type="match status" value="1"/>
</dbReference>
<dbReference type="InterPro" id="IPR050969">
    <property type="entry name" value="Dev_Signal_Modulators"/>
</dbReference>
<gene>
    <name evidence="6" type="ORF">CHS0354_034920</name>
</gene>
<feature type="chain" id="PRO_5042002397" description="VWFD domain-containing protein" evidence="4">
    <location>
        <begin position="18"/>
        <end position="1066"/>
    </location>
</feature>
<reference evidence="6" key="2">
    <citation type="journal article" date="2021" name="Genome Biol. Evol.">
        <title>Developing a high-quality reference genome for a parasitic bivalve with doubly uniparental inheritance (Bivalvia: Unionida).</title>
        <authorList>
            <person name="Smith C.H."/>
        </authorList>
    </citation>
    <scope>NUCLEOTIDE SEQUENCE</scope>
    <source>
        <strain evidence="6">CHS0354</strain>
        <tissue evidence="6">Mantle</tissue>
    </source>
</reference>
<protein>
    <recommendedName>
        <fullName evidence="5">VWFD domain-containing protein</fullName>
    </recommendedName>
</protein>
<evidence type="ECO:0000259" key="5">
    <source>
        <dbReference type="PROSITE" id="PS51233"/>
    </source>
</evidence>
<accession>A0AAE0VUQ6</accession>
<keyword evidence="3" id="KW-1133">Transmembrane helix</keyword>
<keyword evidence="1 4" id="KW-0732">Signal</keyword>
<dbReference type="Pfam" id="PF23283">
    <property type="entry name" value="D8C_UMOD"/>
    <property type="match status" value="1"/>
</dbReference>
<keyword evidence="3" id="KW-0812">Transmembrane</keyword>
<name>A0AAE0VUQ6_9BIVA</name>
<dbReference type="Proteomes" id="UP001195483">
    <property type="component" value="Unassembled WGS sequence"/>
</dbReference>
<evidence type="ECO:0000256" key="2">
    <source>
        <dbReference type="ARBA" id="ARBA00023157"/>
    </source>
</evidence>
<dbReference type="PANTHER" id="PTHR14949">
    <property type="entry name" value="EGF-LIKE-DOMAIN, MULTIPLE 7, 8"/>
    <property type="match status" value="1"/>
</dbReference>
<dbReference type="Pfam" id="PF00094">
    <property type="entry name" value="VWD"/>
    <property type="match status" value="1"/>
</dbReference>
<evidence type="ECO:0000256" key="4">
    <source>
        <dbReference type="SAM" id="SignalP"/>
    </source>
</evidence>
<dbReference type="GO" id="GO:0005102">
    <property type="term" value="F:signaling receptor binding"/>
    <property type="evidence" value="ECO:0007669"/>
    <property type="project" value="TreeGrafter"/>
</dbReference>
<feature type="domain" description="VWFD" evidence="5">
    <location>
        <begin position="412"/>
        <end position="589"/>
    </location>
</feature>
<dbReference type="EMBL" id="JAEAOA010002053">
    <property type="protein sequence ID" value="KAK3589907.1"/>
    <property type="molecule type" value="Genomic_DNA"/>
</dbReference>
<dbReference type="InterPro" id="IPR057774">
    <property type="entry name" value="D8C_UMOD/GP2/OIT3-like"/>
</dbReference>
<evidence type="ECO:0000313" key="7">
    <source>
        <dbReference type="Proteomes" id="UP001195483"/>
    </source>
</evidence>
<evidence type="ECO:0000256" key="3">
    <source>
        <dbReference type="SAM" id="Phobius"/>
    </source>
</evidence>
<dbReference type="InterPro" id="IPR001846">
    <property type="entry name" value="VWF_type-D"/>
</dbReference>
<sequence length="1066" mass="119416">MHIPAVLMLFILGGVTDEDCGGNYTILPDLDRRSRNYAVSGNNEPYVSDRYLTAKWYNVLNNNMPTDSTNLESGSSCGTYYPVWMNGTVPGQGNAVSRNVCIFTFNDICDQQKTIQVKNCTSFMLYYLGPTGSSIGYCFDNLQALPVPVPAPDFKPDFLELHHELTFTSEFNKASNKEYFKPRLTFQCNFTKIKEAGLFYTVFWYVNENYLLKKGPALYSAKKTTDLLESDLTSRGYKLDITIKCGVSASVTPESYLSKTIFSSGFWIGIRVSNFTVFLKEGKTADVHFQTTVPFGCESYKKGGASCSLSIQIYDPSDTYECKKSSISVQNPQLCGVELLGVKYEEFVNGSRYYNTTKMTITTRDRDIYDSGSRTFKLNLVAKGIGVNDIMNNFQLKDITVEVVGQNVWQEKKCHANVDPHMQSFDGSAYENQNVAEFIMYKNKKYKQEVQIKTTGCWSPSATCVCAVSVNAGGDLFVMNLCDKRKFIDFVSCYENIIDVRRPRESPNVYEINMPLGTIVTVSLSPAPTYGSTMNVFITPAIKDVDATEGLCGPLNGNQTDDSTQRNGKLANSWTGFSLSWRINSSESFLNPKYEPEMWEGTSRFCYCPEDHAINNEDPINPVCSSSMFLTCKRRTQQNTEKYGKCVIRSKRSPSSRRREIQRIFDERTEPKEISQSTNLHHISKRSTFEDGYALCSEFFRANCSTAAFEDKLPSVTKDIKNTSLVNCALDYQYIGDTSLANIHCESYRIETEMEIRKNSTFREVHSNVVESFYSATCINNCNGHGDCVNGTCTCHAGYIENDCSVSLDDYPAVDDTYAGGLCRKDSDECCGDLAIYGSGFVKGRTKQKVEVFQIDTNATFQVMETSETNLTVINPFQGEMTVPCGLQNRRSTDAYTEMFIRGVRVSLTNNGINYGSSQLFYVYDPNCQGVLNDTNGYRFKLLEGMCFINNMCYPENLTNPSDSCQRCQPSINPYLWTGECSSSKTNVESSSDHTKTAVAVAVPIGILVVIISTIVIIRCCVHKKIGNDGCFPNQQGNAEYSANLYLSRTSLPSRENTFASQDHLE</sequence>
<reference evidence="6" key="1">
    <citation type="journal article" date="2021" name="Genome Biol. Evol.">
        <title>A High-Quality Reference Genome for a Parasitic Bivalve with Doubly Uniparental Inheritance (Bivalvia: Unionida).</title>
        <authorList>
            <person name="Smith C.H."/>
        </authorList>
    </citation>
    <scope>NUCLEOTIDE SEQUENCE</scope>
    <source>
        <strain evidence="6">CHS0354</strain>
    </source>
</reference>
<keyword evidence="2" id="KW-1015">Disulfide bond</keyword>
<keyword evidence="3" id="KW-0472">Membrane</keyword>
<feature type="transmembrane region" description="Helical" evidence="3">
    <location>
        <begin position="998"/>
        <end position="1018"/>
    </location>
</feature>
<reference evidence="6" key="3">
    <citation type="submission" date="2023-05" db="EMBL/GenBank/DDBJ databases">
        <authorList>
            <person name="Smith C.H."/>
        </authorList>
    </citation>
    <scope>NUCLEOTIDE SEQUENCE</scope>
    <source>
        <strain evidence="6">CHS0354</strain>
        <tissue evidence="6">Mantle</tissue>
    </source>
</reference>
<dbReference type="PANTHER" id="PTHR14949:SF54">
    <property type="entry name" value="VWFD DOMAIN-CONTAINING PROTEIN"/>
    <property type="match status" value="1"/>
</dbReference>
<feature type="signal peptide" evidence="4">
    <location>
        <begin position="1"/>
        <end position="17"/>
    </location>
</feature>
<dbReference type="GO" id="GO:0005576">
    <property type="term" value="C:extracellular region"/>
    <property type="evidence" value="ECO:0007669"/>
    <property type="project" value="TreeGrafter"/>
</dbReference>
<organism evidence="6 7">
    <name type="scientific">Potamilus streckersoni</name>
    <dbReference type="NCBI Taxonomy" id="2493646"/>
    <lineage>
        <taxon>Eukaryota</taxon>
        <taxon>Metazoa</taxon>
        <taxon>Spiralia</taxon>
        <taxon>Lophotrochozoa</taxon>
        <taxon>Mollusca</taxon>
        <taxon>Bivalvia</taxon>
        <taxon>Autobranchia</taxon>
        <taxon>Heteroconchia</taxon>
        <taxon>Palaeoheterodonta</taxon>
        <taxon>Unionida</taxon>
        <taxon>Unionoidea</taxon>
        <taxon>Unionidae</taxon>
        <taxon>Ambleminae</taxon>
        <taxon>Lampsilini</taxon>
        <taxon>Potamilus</taxon>
    </lineage>
</organism>
<evidence type="ECO:0000256" key="1">
    <source>
        <dbReference type="ARBA" id="ARBA00022729"/>
    </source>
</evidence>
<dbReference type="GO" id="GO:0009986">
    <property type="term" value="C:cell surface"/>
    <property type="evidence" value="ECO:0007669"/>
    <property type="project" value="TreeGrafter"/>
</dbReference>
<comment type="caution">
    <text evidence="6">The sequence shown here is derived from an EMBL/GenBank/DDBJ whole genome shotgun (WGS) entry which is preliminary data.</text>
</comment>
<proteinExistence type="predicted"/>
<dbReference type="AlphaFoldDB" id="A0AAE0VUQ6"/>
<dbReference type="Gene3D" id="2.60.120.260">
    <property type="entry name" value="Galactose-binding domain-like"/>
    <property type="match status" value="1"/>
</dbReference>